<dbReference type="AlphaFoldDB" id="E2S5Q8"/>
<protein>
    <submittedName>
        <fullName evidence="2">HNH endonuclease domain protein</fullName>
    </submittedName>
</protein>
<dbReference type="EMBL" id="ABYQ02000013">
    <property type="protein sequence ID" value="EFQ79919.1"/>
    <property type="molecule type" value="Genomic_DNA"/>
</dbReference>
<keyword evidence="2" id="KW-0540">Nuclease</keyword>
<evidence type="ECO:0000259" key="1">
    <source>
        <dbReference type="Pfam" id="PF13395"/>
    </source>
</evidence>
<dbReference type="HOGENOM" id="CLU_1892699_0_0_11"/>
<reference evidence="2 3" key="1">
    <citation type="submission" date="2010-08" db="EMBL/GenBank/DDBJ databases">
        <authorList>
            <person name="Muzny D."/>
            <person name="Qin X."/>
            <person name="Buhay C."/>
            <person name="Dugan-Rocha S."/>
            <person name="Ding Y."/>
            <person name="Chen G."/>
            <person name="Hawes A."/>
            <person name="Holder M."/>
            <person name="Jhangiani S."/>
            <person name="Johnson A."/>
            <person name="Khan Z."/>
            <person name="Li Z."/>
            <person name="Liu W."/>
            <person name="Liu X."/>
            <person name="Perez L."/>
            <person name="Shen H."/>
            <person name="Wang Q."/>
            <person name="Watt J."/>
            <person name="Xi L."/>
            <person name="Xin Y."/>
            <person name="Zhou J."/>
            <person name="Deng J."/>
            <person name="Jiang H."/>
            <person name="Liu Y."/>
            <person name="Qu J."/>
            <person name="Song X.-Z."/>
            <person name="Zhang L."/>
            <person name="Villasana D."/>
            <person name="Johnson A."/>
            <person name="Liu J."/>
            <person name="Liyanage D."/>
            <person name="Lorensuhewa L."/>
            <person name="Robinson T."/>
            <person name="Song A."/>
            <person name="Song B.-B."/>
            <person name="Dinh H."/>
            <person name="Thornton R."/>
            <person name="Coyle M."/>
            <person name="Francisco L."/>
            <person name="Jackson L."/>
            <person name="Javaid M."/>
            <person name="Korchina V."/>
            <person name="Kovar C."/>
            <person name="Mata R."/>
            <person name="Mathew T."/>
            <person name="Ngo R."/>
            <person name="Nguyen L."/>
            <person name="Nguyen N."/>
            <person name="Okwuonu G."/>
            <person name="Ongeri F."/>
            <person name="Pham C."/>
            <person name="Simmons D."/>
            <person name="Wilczek-Boney K."/>
            <person name="Hale W."/>
            <person name="Jakkamsetti A."/>
            <person name="Pham P."/>
            <person name="Ruth R."/>
            <person name="San Lucas F."/>
            <person name="Warren J."/>
            <person name="Zhang J."/>
            <person name="Zhao Z."/>
            <person name="Zhou C."/>
            <person name="Zhu D."/>
            <person name="Lee S."/>
            <person name="Bess C."/>
            <person name="Blankenburg K."/>
            <person name="Forbes L."/>
            <person name="Fu Q."/>
            <person name="Gubbala S."/>
            <person name="Hirani K."/>
            <person name="Jayaseelan J.C."/>
            <person name="Lara F."/>
            <person name="Munidasa M."/>
            <person name="Palculict T."/>
            <person name="Patil S."/>
            <person name="Pu L.-L."/>
            <person name="Saada N."/>
            <person name="Tang L."/>
            <person name="Weissenberger G."/>
            <person name="Zhu Y."/>
            <person name="Hemphill L."/>
            <person name="Shang Y."/>
            <person name="Youmans B."/>
            <person name="Ayvaz T."/>
            <person name="Ross M."/>
            <person name="Santibanez J."/>
            <person name="Aqrawi P."/>
            <person name="Gross S."/>
            <person name="Joshi V."/>
            <person name="Fowler G."/>
            <person name="Nazareth L."/>
            <person name="Reid J."/>
            <person name="Worley K."/>
            <person name="Petrosino J."/>
            <person name="Highlander S."/>
            <person name="Gibbs R."/>
        </authorList>
    </citation>
    <scope>NUCLEOTIDE SEQUENCE [LARGE SCALE GENOMIC DNA]</scope>
    <source>
        <strain evidence="2 3">ATCC 33035</strain>
    </source>
</reference>
<sequence>MRKYKAEHTEEIAYQHKRYRELNPLPGRIVDGRRRAKKFGAPTVEFKAKDVYEYWSSAGIDPWSSAYSGTPLTPENYGLDHIIPLSAEDTPGHVPWNLAPCSQSENKRKHNRRVLPFRLLALLALNEKKKNAKD</sequence>
<evidence type="ECO:0000313" key="2">
    <source>
        <dbReference type="EMBL" id="EFQ79919.1"/>
    </source>
</evidence>
<gene>
    <name evidence="2" type="ORF">HMPREF0305_11799</name>
</gene>
<keyword evidence="2" id="KW-0378">Hydrolase</keyword>
<dbReference type="Gene3D" id="1.10.30.50">
    <property type="match status" value="1"/>
</dbReference>
<dbReference type="InterPro" id="IPR003615">
    <property type="entry name" value="HNH_nuc"/>
</dbReference>
<dbReference type="CDD" id="cd00085">
    <property type="entry name" value="HNHc"/>
    <property type="match status" value="1"/>
</dbReference>
<dbReference type="Proteomes" id="UP000003020">
    <property type="component" value="Unassembled WGS sequence"/>
</dbReference>
<comment type="caution">
    <text evidence="2">The sequence shown here is derived from an EMBL/GenBank/DDBJ whole genome shotgun (WGS) entry which is preliminary data.</text>
</comment>
<dbReference type="Pfam" id="PF13395">
    <property type="entry name" value="HNH_4"/>
    <property type="match status" value="1"/>
</dbReference>
<accession>E2S5Q8</accession>
<keyword evidence="3" id="KW-1185">Reference proteome</keyword>
<name>E2S5Q8_9CORY</name>
<organism evidence="2 3">
    <name type="scientific">Corynebacterium pseudogenitalium ATCC 33035</name>
    <dbReference type="NCBI Taxonomy" id="525264"/>
    <lineage>
        <taxon>Bacteria</taxon>
        <taxon>Bacillati</taxon>
        <taxon>Actinomycetota</taxon>
        <taxon>Actinomycetes</taxon>
        <taxon>Mycobacteriales</taxon>
        <taxon>Corynebacteriaceae</taxon>
        <taxon>Corynebacterium</taxon>
    </lineage>
</organism>
<keyword evidence="2" id="KW-0255">Endonuclease</keyword>
<proteinExistence type="predicted"/>
<evidence type="ECO:0000313" key="3">
    <source>
        <dbReference type="Proteomes" id="UP000003020"/>
    </source>
</evidence>
<feature type="domain" description="HNH nuclease" evidence="1">
    <location>
        <begin position="67"/>
        <end position="112"/>
    </location>
</feature>
<dbReference type="eggNOG" id="COG1403">
    <property type="taxonomic scope" value="Bacteria"/>
</dbReference>
<dbReference type="GO" id="GO:0004519">
    <property type="term" value="F:endonuclease activity"/>
    <property type="evidence" value="ECO:0007669"/>
    <property type="project" value="UniProtKB-KW"/>
</dbReference>